<proteinExistence type="predicted"/>
<dbReference type="InterPro" id="IPR011009">
    <property type="entry name" value="Kinase-like_dom_sf"/>
</dbReference>
<dbReference type="Gene3D" id="1.10.510.10">
    <property type="entry name" value="Transferase(Phosphotransferase) domain 1"/>
    <property type="match status" value="1"/>
</dbReference>
<gene>
    <name evidence="6" type="ORF">GLOINDRAFT_21761</name>
</gene>
<dbReference type="SUPFAM" id="SSF56112">
    <property type="entry name" value="Protein kinase-like (PK-like)"/>
    <property type="match status" value="1"/>
</dbReference>
<keyword evidence="2" id="KW-0547">Nucleotide-binding</keyword>
<evidence type="ECO:0000313" key="6">
    <source>
        <dbReference type="EMBL" id="ESA17471.1"/>
    </source>
</evidence>
<dbReference type="VEuPathDB" id="FungiDB:RhiirFUN_003799"/>
<reference evidence="6" key="1">
    <citation type="submission" date="2013-07" db="EMBL/GenBank/DDBJ databases">
        <title>The genome of an arbuscular mycorrhizal fungus provides insights into the evolution of the oldest plant symbiosis.</title>
        <authorList>
            <consortium name="DOE Joint Genome Institute"/>
            <person name="Tisserant E."/>
            <person name="Malbreil M."/>
            <person name="Kuo A."/>
            <person name="Kohler A."/>
            <person name="Symeonidi A."/>
            <person name="Balestrini R."/>
            <person name="Charron P."/>
            <person name="Duensing N."/>
            <person name="Frei-dit-Frey N."/>
            <person name="Gianinazzi-Pearson V."/>
            <person name="Gilbert B."/>
            <person name="Handa Y."/>
            <person name="Hijri M."/>
            <person name="Kaul R."/>
            <person name="Kawaguchi M."/>
            <person name="Krajinski F."/>
            <person name="Lammers P."/>
            <person name="Lapierre D."/>
            <person name="Masclaux F.G."/>
            <person name="Murat C."/>
            <person name="Morin E."/>
            <person name="Ndikumana S."/>
            <person name="Pagni M."/>
            <person name="Petitpierre D."/>
            <person name="Requena N."/>
            <person name="Rosikiewicz P."/>
            <person name="Riley R."/>
            <person name="Saito K."/>
            <person name="San Clemente H."/>
            <person name="Shapiro H."/>
            <person name="van Tuinen D."/>
            <person name="Becard G."/>
            <person name="Bonfante P."/>
            <person name="Paszkowski U."/>
            <person name="Shachar-Hill Y."/>
            <person name="Young J.P."/>
            <person name="Sanders I.R."/>
            <person name="Henrissat B."/>
            <person name="Rensing S.A."/>
            <person name="Grigoriev I.V."/>
            <person name="Corradi N."/>
            <person name="Roux C."/>
            <person name="Martin F."/>
        </authorList>
    </citation>
    <scope>NUCLEOTIDE SEQUENCE</scope>
    <source>
        <strain evidence="6">DAOM 197198</strain>
    </source>
</reference>
<sequence length="977" mass="114497">MNNIEQGSNLVKLVYQFMQKLEYHDFNPIKANGQIRFISFSSNRVKCNYCGMGYSSTLLFEQKYCKYCLYLYLYDLNDNNVCLDMHIISNTSNTHCTKHESENIESCTQNIQKWCMNCSEILYFKQIVTKYSFDMNYYYERQNEIIKCEKDCTLCGQQNLLINTEFSLCPNCYIISSECIESTSSKKSILVIYLSWCYNIEQCIVCSKSLLSETSDDCQKWCSNCFTIYARCRYCLTTNIIFGLTNQSKCKKCERISFITIDTKVIMEIFIVSTKHNTDNHNLIEKYVKNNNISNPLKIYSFISNLFYLDAKYITYSNLKNNEDFFIEFVFIPHYNSNMCRNCGRKYSVTLLFGQKYCKYCLYWYIKFTKFTTKNMMDVHIITNSIKCTEHEPRTLDFCTQSIREWCINCSEISYFKQIITQYSFDMEERSKMIQGENCNLCGNLIDRQISFMCLDCYSVSSGYIESILTKKKILILYLPWWDTSSYCITCGEYFKYKSYRQKWCLHCFIIYNRCRYCLTTNIIFGFTIQSQCIKCKRVEPFSINGNHNIDEFLDSTIDTNDEIAKYMNNTDDPLKIYEFIKNKVKVSCKNIKMIEYSETEDFERIAEGGFGIIYKATWNNKSLESYSSIVAVKKFLNSQDISKDFINELKSFDQYHNRFEHIIKYYGITQDPETRDHMIIMQYADGGDLHNYLQKCFKDITWNDKLAIILEISRGVDCIHEENYIHRDLHSGNILSVKNEHSTSHKWHIGDLGLSRPVNVISSNNNIYGVIPYVAPEIFVGKAFSKESDIYSMGMIMWELTSGCKPFADSEHNADLILKIVDGKQPEITNDTPECFANLMKKCWDSDSSKRPVIKEIRKTIGMWVHKIKDIDQFCEAETTRLKLIEKRKLGPEYAVKTHPGAIYTSRLLNFLISSSSSISSSSTTSFNTKQEYISKEFEYDINDAKWSSSLDSKSPTKQEYISKKRKLNLIYDDAR</sequence>
<evidence type="ECO:0000259" key="5">
    <source>
        <dbReference type="PROSITE" id="PS50011"/>
    </source>
</evidence>
<evidence type="ECO:0000256" key="1">
    <source>
        <dbReference type="ARBA" id="ARBA00022679"/>
    </source>
</evidence>
<accession>U9UPE0</accession>
<dbReference type="PANTHER" id="PTHR44329">
    <property type="entry name" value="SERINE/THREONINE-PROTEIN KINASE TNNI3K-RELATED"/>
    <property type="match status" value="1"/>
</dbReference>
<dbReference type="PANTHER" id="PTHR44329:SF288">
    <property type="entry name" value="MITOGEN-ACTIVATED PROTEIN KINASE KINASE KINASE 20"/>
    <property type="match status" value="1"/>
</dbReference>
<keyword evidence="1" id="KW-0808">Transferase</keyword>
<keyword evidence="4" id="KW-0067">ATP-binding</keyword>
<evidence type="ECO:0000256" key="2">
    <source>
        <dbReference type="ARBA" id="ARBA00022741"/>
    </source>
</evidence>
<dbReference type="EMBL" id="KI280153">
    <property type="protein sequence ID" value="ESA17471.1"/>
    <property type="molecule type" value="Genomic_DNA"/>
</dbReference>
<dbReference type="eggNOG" id="KOG0192">
    <property type="taxonomic scope" value="Eukaryota"/>
</dbReference>
<dbReference type="GO" id="GO:0004674">
    <property type="term" value="F:protein serine/threonine kinase activity"/>
    <property type="evidence" value="ECO:0007669"/>
    <property type="project" value="TreeGrafter"/>
</dbReference>
<organism evidence="6">
    <name type="scientific">Rhizophagus irregularis (strain DAOM 181602 / DAOM 197198 / MUCL 43194)</name>
    <name type="common">Arbuscular mycorrhizal fungus</name>
    <name type="synonym">Glomus intraradices</name>
    <dbReference type="NCBI Taxonomy" id="747089"/>
    <lineage>
        <taxon>Eukaryota</taxon>
        <taxon>Fungi</taxon>
        <taxon>Fungi incertae sedis</taxon>
        <taxon>Mucoromycota</taxon>
        <taxon>Glomeromycotina</taxon>
        <taxon>Glomeromycetes</taxon>
        <taxon>Glomerales</taxon>
        <taxon>Glomeraceae</taxon>
        <taxon>Rhizophagus</taxon>
    </lineage>
</organism>
<name>U9UPE0_RHIID</name>
<dbReference type="InterPro" id="IPR000719">
    <property type="entry name" value="Prot_kinase_dom"/>
</dbReference>
<dbReference type="InterPro" id="IPR001245">
    <property type="entry name" value="Ser-Thr/Tyr_kinase_cat_dom"/>
</dbReference>
<evidence type="ECO:0000256" key="4">
    <source>
        <dbReference type="ARBA" id="ARBA00022840"/>
    </source>
</evidence>
<feature type="domain" description="Protein kinase" evidence="5">
    <location>
        <begin position="600"/>
        <end position="866"/>
    </location>
</feature>
<dbReference type="PROSITE" id="PS50011">
    <property type="entry name" value="PROTEIN_KINASE_DOM"/>
    <property type="match status" value="1"/>
</dbReference>
<protein>
    <recommendedName>
        <fullName evidence="5">Protein kinase domain-containing protein</fullName>
    </recommendedName>
</protein>
<keyword evidence="3" id="KW-0418">Kinase</keyword>
<dbReference type="Pfam" id="PF07714">
    <property type="entry name" value="PK_Tyr_Ser-Thr"/>
    <property type="match status" value="1"/>
</dbReference>
<dbReference type="GO" id="GO:0005524">
    <property type="term" value="F:ATP binding"/>
    <property type="evidence" value="ECO:0007669"/>
    <property type="project" value="UniProtKB-KW"/>
</dbReference>
<dbReference type="InterPro" id="IPR051681">
    <property type="entry name" value="Ser/Thr_Kinases-Pseudokinases"/>
</dbReference>
<evidence type="ECO:0000256" key="3">
    <source>
        <dbReference type="ARBA" id="ARBA00022777"/>
    </source>
</evidence>
<dbReference type="PRINTS" id="PR00109">
    <property type="entry name" value="TYRKINASE"/>
</dbReference>
<dbReference type="AlphaFoldDB" id="U9UPE0"/>
<dbReference type="HOGENOM" id="CLU_000288_7_34_1"/>